<name>A0A2A2IG49_9BACI</name>
<sequence>MNKEIKELISKVESLEWTVDKEGDNEYRLSKYSPAGQDFSIVVEGEEVEELIESIYQVYNDFDTSEETYLWLDNTGHGTNGAPYHMKDLLEDMEACEQMISDLYDELNK</sequence>
<protein>
    <submittedName>
        <fullName evidence="1">Uncharacterized protein</fullName>
    </submittedName>
</protein>
<evidence type="ECO:0000313" key="2">
    <source>
        <dbReference type="Proteomes" id="UP000218887"/>
    </source>
</evidence>
<accession>A0A2A2IG49</accession>
<organism evidence="1 2">
    <name type="scientific">Virgibacillus profundi</name>
    <dbReference type="NCBI Taxonomy" id="2024555"/>
    <lineage>
        <taxon>Bacteria</taxon>
        <taxon>Bacillati</taxon>
        <taxon>Bacillota</taxon>
        <taxon>Bacilli</taxon>
        <taxon>Bacillales</taxon>
        <taxon>Bacillaceae</taxon>
        <taxon>Virgibacillus</taxon>
    </lineage>
</organism>
<keyword evidence="2" id="KW-1185">Reference proteome</keyword>
<dbReference type="AlphaFoldDB" id="A0A2A2IG49"/>
<dbReference type="Proteomes" id="UP000218887">
    <property type="component" value="Unassembled WGS sequence"/>
</dbReference>
<proteinExistence type="predicted"/>
<evidence type="ECO:0000313" key="1">
    <source>
        <dbReference type="EMBL" id="PAV30224.1"/>
    </source>
</evidence>
<reference evidence="1 2" key="1">
    <citation type="submission" date="2017-08" db="EMBL/GenBank/DDBJ databases">
        <title>Virgibacillus indicus sp. nov. and Virgibacillus profoundi sp. nov, two moderately halophilic bacteria isolated from marine sediment by using the Microfluidic Streak Plate.</title>
        <authorList>
            <person name="Xu B."/>
            <person name="Hu B."/>
            <person name="Wang J."/>
            <person name="Zhu Y."/>
            <person name="Huang L."/>
            <person name="Du W."/>
            <person name="Huang Y."/>
        </authorList>
    </citation>
    <scope>NUCLEOTIDE SEQUENCE [LARGE SCALE GENOMIC DNA]</scope>
    <source>
        <strain evidence="1 2">IO3-P3-H5</strain>
    </source>
</reference>
<gene>
    <name evidence="1" type="ORF">CIL05_07085</name>
</gene>
<comment type="caution">
    <text evidence="1">The sequence shown here is derived from an EMBL/GenBank/DDBJ whole genome shotgun (WGS) entry which is preliminary data.</text>
</comment>
<dbReference type="EMBL" id="NPOA01000004">
    <property type="protein sequence ID" value="PAV30224.1"/>
    <property type="molecule type" value="Genomic_DNA"/>
</dbReference>